<name>A0A6A5VN71_9PLEO</name>
<sequence>MFGSTGSRTGLTFRLTILISILSILLFTVPTRAESKEAPSKTPAPVIGIDFGDSYTRVAVKINATVRVLADGDGERSIPSYVALTEEAFLVGKAAKDYLKVQPERVIFDFSNFLGQTFEEVKEKLERKPYEIFDNVGVLTVRVPQGRVAGKTEYSIEEALSKFFVGVKSFVETALGQEMKEVVLPVPSYFNERKRAALKNAVELAGLTVLRMPTAPVVAAMAYGFGLQTNGPIEAYHILVHDIGGQNHDVSVLELEEGVFDLLGNAHTHGEAGAAFTAAVMGLLLEQNDEEEFFHLFKNSKDFLQYDANLEQAKHDLFHQVTDKVEIDIPGLKGTIARSDLEDEIMSNSNPGALIEKALTKANLTNEDIDYVILVGGSSRISIMREVAEGFFGTAPFFDYNVDPAEAVAVGAAIQAHILSDDGNLPLLNVEVVGSAIGVQTIEEQGTILVESYSIIPVSRSKIFTTVHDSQQELTIQLFEQRLADEIPERVESDDDRYERRVIGIMRLSELPAAPRGKVKIEVTLEIDRYYNLRAQASHVETGNIVSLTLENGPPYGDKPGPEVLGIPEGSEVALVRDEAVKHDEL</sequence>
<feature type="signal peptide" evidence="4">
    <location>
        <begin position="1"/>
        <end position="33"/>
    </location>
</feature>
<gene>
    <name evidence="5" type="ORF">BU23DRAFT_276545</name>
</gene>
<dbReference type="PANTHER" id="PTHR19375">
    <property type="entry name" value="HEAT SHOCK PROTEIN 70KDA"/>
    <property type="match status" value="1"/>
</dbReference>
<evidence type="ECO:0000256" key="2">
    <source>
        <dbReference type="ARBA" id="ARBA00022840"/>
    </source>
</evidence>
<dbReference type="OrthoDB" id="10475041at2759"/>
<keyword evidence="6" id="KW-1185">Reference proteome</keyword>
<dbReference type="GO" id="GO:0140662">
    <property type="term" value="F:ATP-dependent protein folding chaperone"/>
    <property type="evidence" value="ECO:0007669"/>
    <property type="project" value="InterPro"/>
</dbReference>
<keyword evidence="2 3" id="KW-0067">ATP-binding</keyword>
<comment type="similarity">
    <text evidence="3">Belongs to the heat shock protein 70 family.</text>
</comment>
<keyword evidence="1 3" id="KW-0547">Nucleotide-binding</keyword>
<dbReference type="Gene3D" id="3.30.30.30">
    <property type="match status" value="1"/>
</dbReference>
<keyword evidence="4" id="KW-0732">Signal</keyword>
<evidence type="ECO:0000313" key="5">
    <source>
        <dbReference type="EMBL" id="KAF1977939.1"/>
    </source>
</evidence>
<dbReference type="SUPFAM" id="SSF100920">
    <property type="entry name" value="Heat shock protein 70kD (HSP70), peptide-binding domain"/>
    <property type="match status" value="1"/>
</dbReference>
<accession>A0A6A5VN71</accession>
<evidence type="ECO:0000256" key="1">
    <source>
        <dbReference type="ARBA" id="ARBA00022741"/>
    </source>
</evidence>
<dbReference type="AlphaFoldDB" id="A0A6A5VN71"/>
<evidence type="ECO:0000313" key="6">
    <source>
        <dbReference type="Proteomes" id="UP000800036"/>
    </source>
</evidence>
<proteinExistence type="inferred from homology"/>
<dbReference type="InterPro" id="IPR043129">
    <property type="entry name" value="ATPase_NBD"/>
</dbReference>
<protein>
    <submittedName>
        <fullName evidence="5">Actin-like ATPase domain-containing protein</fullName>
    </submittedName>
</protein>
<dbReference type="SUPFAM" id="SSF53067">
    <property type="entry name" value="Actin-like ATPase domain"/>
    <property type="match status" value="2"/>
</dbReference>
<feature type="chain" id="PRO_5025674440" evidence="4">
    <location>
        <begin position="34"/>
        <end position="586"/>
    </location>
</feature>
<dbReference type="EMBL" id="ML976662">
    <property type="protein sequence ID" value="KAF1977939.1"/>
    <property type="molecule type" value="Genomic_DNA"/>
</dbReference>
<dbReference type="InterPro" id="IPR013126">
    <property type="entry name" value="Hsp_70_fam"/>
</dbReference>
<evidence type="ECO:0000256" key="4">
    <source>
        <dbReference type="SAM" id="SignalP"/>
    </source>
</evidence>
<dbReference type="Gene3D" id="3.90.640.10">
    <property type="entry name" value="Actin, Chain A, domain 4"/>
    <property type="match status" value="1"/>
</dbReference>
<dbReference type="Proteomes" id="UP000800036">
    <property type="component" value="Unassembled WGS sequence"/>
</dbReference>
<dbReference type="Gene3D" id="2.60.34.10">
    <property type="entry name" value="Substrate Binding Domain Of DNAk, Chain A, domain 1"/>
    <property type="match status" value="1"/>
</dbReference>
<dbReference type="Pfam" id="PF00012">
    <property type="entry name" value="HSP70"/>
    <property type="match status" value="1"/>
</dbReference>
<reference evidence="5" key="1">
    <citation type="journal article" date="2020" name="Stud. Mycol.">
        <title>101 Dothideomycetes genomes: a test case for predicting lifestyles and emergence of pathogens.</title>
        <authorList>
            <person name="Haridas S."/>
            <person name="Albert R."/>
            <person name="Binder M."/>
            <person name="Bloem J."/>
            <person name="Labutti K."/>
            <person name="Salamov A."/>
            <person name="Andreopoulos B."/>
            <person name="Baker S."/>
            <person name="Barry K."/>
            <person name="Bills G."/>
            <person name="Bluhm B."/>
            <person name="Cannon C."/>
            <person name="Castanera R."/>
            <person name="Culley D."/>
            <person name="Daum C."/>
            <person name="Ezra D."/>
            <person name="Gonzalez J."/>
            <person name="Henrissat B."/>
            <person name="Kuo A."/>
            <person name="Liang C."/>
            <person name="Lipzen A."/>
            <person name="Lutzoni F."/>
            <person name="Magnuson J."/>
            <person name="Mondo S."/>
            <person name="Nolan M."/>
            <person name="Ohm R."/>
            <person name="Pangilinan J."/>
            <person name="Park H.-J."/>
            <person name="Ramirez L."/>
            <person name="Alfaro M."/>
            <person name="Sun H."/>
            <person name="Tritt A."/>
            <person name="Yoshinaga Y."/>
            <person name="Zwiers L.-H."/>
            <person name="Turgeon B."/>
            <person name="Goodwin S."/>
            <person name="Spatafora J."/>
            <person name="Crous P."/>
            <person name="Grigoriev I."/>
        </authorList>
    </citation>
    <scope>NUCLEOTIDE SEQUENCE</scope>
    <source>
        <strain evidence="5">CBS 107.79</strain>
    </source>
</reference>
<dbReference type="InterPro" id="IPR029047">
    <property type="entry name" value="HSP70_peptide-bd_sf"/>
</dbReference>
<dbReference type="Gene3D" id="3.30.420.40">
    <property type="match status" value="2"/>
</dbReference>
<dbReference type="PRINTS" id="PR00301">
    <property type="entry name" value="HEATSHOCK70"/>
</dbReference>
<dbReference type="GO" id="GO:0005524">
    <property type="term" value="F:ATP binding"/>
    <property type="evidence" value="ECO:0007669"/>
    <property type="project" value="UniProtKB-KW"/>
</dbReference>
<organism evidence="5 6">
    <name type="scientific">Bimuria novae-zelandiae CBS 107.79</name>
    <dbReference type="NCBI Taxonomy" id="1447943"/>
    <lineage>
        <taxon>Eukaryota</taxon>
        <taxon>Fungi</taxon>
        <taxon>Dikarya</taxon>
        <taxon>Ascomycota</taxon>
        <taxon>Pezizomycotina</taxon>
        <taxon>Dothideomycetes</taxon>
        <taxon>Pleosporomycetidae</taxon>
        <taxon>Pleosporales</taxon>
        <taxon>Massarineae</taxon>
        <taxon>Didymosphaeriaceae</taxon>
        <taxon>Bimuria</taxon>
    </lineage>
</organism>
<evidence type="ECO:0000256" key="3">
    <source>
        <dbReference type="RuleBase" id="RU003322"/>
    </source>
</evidence>